<proteinExistence type="predicted"/>
<evidence type="ECO:0000259" key="2">
    <source>
        <dbReference type="Pfam" id="PF00296"/>
    </source>
</evidence>
<dbReference type="EMBL" id="JANIAA010000001">
    <property type="protein sequence ID" value="MCQ8187015.1"/>
    <property type="molecule type" value="Genomic_DNA"/>
</dbReference>
<dbReference type="PANTHER" id="PTHR43244">
    <property type="match status" value="1"/>
</dbReference>
<sequence>MTTRGGTIGVLIPRDIPAGDIVAFAQRAESHGFDELWVVEDLGYRGGLAQAATVLATTTRIRVGVGLLPAAARNVAFTAMEIATLAQLHPGRIDITVGHGMPHWMRGVGAWPASPLTLLAEYITVLKRLLSGQLVHHDGQYVRIDGLRLDAGALPTRVPAILAGVRGPRSLAVSGEVADGTLLAEPVTPAYVRQALAHIAPGRPHRLVAYNIAAVDDDPTAALMAVRPALAVVGEPDWRPHITPLPFHDELVALRSRCDSQREFARSLPDEWVRQLAVAGTPSQARSQLTDLFDAGVSSAVLTPMGADYLASLNSLAAVL</sequence>
<gene>
    <name evidence="3" type="ORF">NP777_01845</name>
</gene>
<evidence type="ECO:0000313" key="4">
    <source>
        <dbReference type="Proteomes" id="UP001204746"/>
    </source>
</evidence>
<evidence type="ECO:0000256" key="1">
    <source>
        <dbReference type="ARBA" id="ARBA00023002"/>
    </source>
</evidence>
<dbReference type="Pfam" id="PF00296">
    <property type="entry name" value="Bac_luciferase"/>
    <property type="match status" value="1"/>
</dbReference>
<feature type="domain" description="Luciferase-like" evidence="2">
    <location>
        <begin position="17"/>
        <end position="298"/>
    </location>
</feature>
<dbReference type="RefSeq" id="WP_256648207.1">
    <property type="nucleotide sequence ID" value="NZ_JANIAA010000001.1"/>
</dbReference>
<accession>A0ABT1UPF7</accession>
<dbReference type="Gene3D" id="3.20.20.30">
    <property type="entry name" value="Luciferase-like domain"/>
    <property type="match status" value="1"/>
</dbReference>
<dbReference type="SUPFAM" id="SSF51679">
    <property type="entry name" value="Bacterial luciferase-like"/>
    <property type="match status" value="1"/>
</dbReference>
<dbReference type="PANTHER" id="PTHR43244:SF1">
    <property type="entry name" value="5,10-METHYLENETETRAHYDROMETHANOPTERIN REDUCTASE"/>
    <property type="match status" value="1"/>
</dbReference>
<organism evidence="3 4">
    <name type="scientific">Streptomyces rugosispiralis</name>
    <dbReference type="NCBI Taxonomy" id="2967341"/>
    <lineage>
        <taxon>Bacteria</taxon>
        <taxon>Bacillati</taxon>
        <taxon>Actinomycetota</taxon>
        <taxon>Actinomycetes</taxon>
        <taxon>Kitasatosporales</taxon>
        <taxon>Streptomycetaceae</taxon>
        <taxon>Streptomyces</taxon>
    </lineage>
</organism>
<comment type="caution">
    <text evidence="3">The sequence shown here is derived from an EMBL/GenBank/DDBJ whole genome shotgun (WGS) entry which is preliminary data.</text>
</comment>
<dbReference type="Proteomes" id="UP001204746">
    <property type="component" value="Unassembled WGS sequence"/>
</dbReference>
<dbReference type="InterPro" id="IPR050564">
    <property type="entry name" value="F420-G6PD/mer"/>
</dbReference>
<keyword evidence="1" id="KW-0560">Oxidoreductase</keyword>
<keyword evidence="4" id="KW-1185">Reference proteome</keyword>
<reference evidence="3 4" key="1">
    <citation type="submission" date="2022-07" db="EMBL/GenBank/DDBJ databases">
        <authorList>
            <person name="Phongsopitanun W."/>
            <person name="Tanasupawat S."/>
        </authorList>
    </citation>
    <scope>NUCLEOTIDE SEQUENCE [LARGE SCALE GENOMIC DNA]</scope>
    <source>
        <strain evidence="3 4">RCU-064</strain>
    </source>
</reference>
<protein>
    <submittedName>
        <fullName evidence="3">LLM class flavin-dependent oxidoreductase</fullName>
    </submittedName>
</protein>
<dbReference type="InterPro" id="IPR011251">
    <property type="entry name" value="Luciferase-like_dom"/>
</dbReference>
<evidence type="ECO:0000313" key="3">
    <source>
        <dbReference type="EMBL" id="MCQ8187015.1"/>
    </source>
</evidence>
<dbReference type="InterPro" id="IPR036661">
    <property type="entry name" value="Luciferase-like_sf"/>
</dbReference>
<name>A0ABT1UPF7_9ACTN</name>